<evidence type="ECO:0000256" key="3">
    <source>
        <dbReference type="ARBA" id="ARBA00022573"/>
    </source>
</evidence>
<comment type="caution">
    <text evidence="9">The sequence shown here is derived from an EMBL/GenBank/DDBJ whole genome shotgun (WGS) entry which is preliminary data.</text>
</comment>
<evidence type="ECO:0000256" key="7">
    <source>
        <dbReference type="RuleBase" id="RU003960"/>
    </source>
</evidence>
<keyword evidence="6" id="KW-0949">S-adenosyl-L-methionine</keyword>
<dbReference type="Gene3D" id="3.30.950.10">
    <property type="entry name" value="Methyltransferase, Cobalt-precorrin-4 Transmethylase, Domain 2"/>
    <property type="match status" value="1"/>
</dbReference>
<evidence type="ECO:0000256" key="2">
    <source>
        <dbReference type="ARBA" id="ARBA00005879"/>
    </source>
</evidence>
<comment type="pathway">
    <text evidence="1">Cofactor biosynthesis; adenosylcobalamin biosynthesis.</text>
</comment>
<evidence type="ECO:0000313" key="9">
    <source>
        <dbReference type="EMBL" id="GAA1923100.1"/>
    </source>
</evidence>
<dbReference type="Proteomes" id="UP001501612">
    <property type="component" value="Unassembled WGS sequence"/>
</dbReference>
<sequence>MTVHFVGAGPGAADLLTLRAATMLGRADVVVYPGTYLDAEVLSHCRADARLVDSQALDLDRITAALVEADAAGRDVVRLTSGDPSVYSALAEQTRRLDAAGVGWDVTPGVPSYAAAAALVGRELTVPLMAQSVVLTRAQARSTAMGEGEGLETFAATGATLVLHLAVTRTAELAERLVPSYGADCPAVVVHRASQPGELVLRGTLADIGGQVADAGLRQAAVILVGRVLDPARGGESHLYDAARPRT</sequence>
<evidence type="ECO:0000313" key="10">
    <source>
        <dbReference type="Proteomes" id="UP001501612"/>
    </source>
</evidence>
<keyword evidence="5 7" id="KW-0808">Transferase</keyword>
<evidence type="ECO:0000256" key="6">
    <source>
        <dbReference type="ARBA" id="ARBA00022691"/>
    </source>
</evidence>
<evidence type="ECO:0000256" key="5">
    <source>
        <dbReference type="ARBA" id="ARBA00022679"/>
    </source>
</evidence>
<keyword evidence="10" id="KW-1185">Reference proteome</keyword>
<keyword evidence="4 7" id="KW-0489">Methyltransferase</keyword>
<dbReference type="PANTHER" id="PTHR45790">
    <property type="entry name" value="SIROHEME SYNTHASE-RELATED"/>
    <property type="match status" value="1"/>
</dbReference>
<dbReference type="Pfam" id="PF00590">
    <property type="entry name" value="TP_methylase"/>
    <property type="match status" value="1"/>
</dbReference>
<protein>
    <submittedName>
        <fullName evidence="9">Precorrin-4 C(11)-methyltransferase</fullName>
    </submittedName>
</protein>
<dbReference type="InterPro" id="IPR050161">
    <property type="entry name" value="Siro_Cobalamin_biosynth"/>
</dbReference>
<dbReference type="Gene3D" id="3.40.1010.10">
    <property type="entry name" value="Cobalt-precorrin-4 Transmethylase, Domain 1"/>
    <property type="match status" value="1"/>
</dbReference>
<gene>
    <name evidence="9" type="primary">cobM</name>
    <name evidence="9" type="ORF">GCM10009737_25920</name>
</gene>
<dbReference type="InterPro" id="IPR014777">
    <property type="entry name" value="4pyrrole_Mease_sub1"/>
</dbReference>
<reference evidence="9 10" key="1">
    <citation type="journal article" date="2019" name="Int. J. Syst. Evol. Microbiol.">
        <title>The Global Catalogue of Microorganisms (GCM) 10K type strain sequencing project: providing services to taxonomists for standard genome sequencing and annotation.</title>
        <authorList>
            <consortium name="The Broad Institute Genomics Platform"/>
            <consortium name="The Broad Institute Genome Sequencing Center for Infectious Disease"/>
            <person name="Wu L."/>
            <person name="Ma J."/>
        </authorList>
    </citation>
    <scope>NUCLEOTIDE SEQUENCE [LARGE SCALE GENOMIC DNA]</scope>
    <source>
        <strain evidence="9 10">JCM 14046</strain>
    </source>
</reference>
<dbReference type="InterPro" id="IPR035996">
    <property type="entry name" value="4pyrrol_Methylase_sf"/>
</dbReference>
<dbReference type="PANTHER" id="PTHR45790:SF4">
    <property type="entry name" value="COBALT-PRECORRIN-4 C(11)-METHYLTRANSFERASE"/>
    <property type="match status" value="1"/>
</dbReference>
<organism evidence="9 10">
    <name type="scientific">Nocardioides lentus</name>
    <dbReference type="NCBI Taxonomy" id="338077"/>
    <lineage>
        <taxon>Bacteria</taxon>
        <taxon>Bacillati</taxon>
        <taxon>Actinomycetota</taxon>
        <taxon>Actinomycetes</taxon>
        <taxon>Propionibacteriales</taxon>
        <taxon>Nocardioidaceae</taxon>
        <taxon>Nocardioides</taxon>
    </lineage>
</organism>
<evidence type="ECO:0000256" key="4">
    <source>
        <dbReference type="ARBA" id="ARBA00022603"/>
    </source>
</evidence>
<comment type="similarity">
    <text evidence="2 7">Belongs to the precorrin methyltransferase family.</text>
</comment>
<dbReference type="CDD" id="cd11641">
    <property type="entry name" value="Precorrin-4_C11-MT"/>
    <property type="match status" value="1"/>
</dbReference>
<name>A0ABN2PIZ4_9ACTN</name>
<dbReference type="PROSITE" id="PS00839">
    <property type="entry name" value="SUMT_1"/>
    <property type="match status" value="1"/>
</dbReference>
<dbReference type="PROSITE" id="PS00840">
    <property type="entry name" value="SUMT_2"/>
    <property type="match status" value="1"/>
</dbReference>
<proteinExistence type="inferred from homology"/>
<dbReference type="InterPro" id="IPR014776">
    <property type="entry name" value="4pyrrole_Mease_sub2"/>
</dbReference>
<feature type="domain" description="Tetrapyrrole methylase" evidence="8">
    <location>
        <begin position="2"/>
        <end position="208"/>
    </location>
</feature>
<dbReference type="RefSeq" id="WP_344007848.1">
    <property type="nucleotide sequence ID" value="NZ_BAAAMY010000005.1"/>
</dbReference>
<dbReference type="InterPro" id="IPR003043">
    <property type="entry name" value="Uropor_MeTrfase_CS"/>
</dbReference>
<evidence type="ECO:0000259" key="8">
    <source>
        <dbReference type="Pfam" id="PF00590"/>
    </source>
</evidence>
<evidence type="ECO:0000256" key="1">
    <source>
        <dbReference type="ARBA" id="ARBA00004953"/>
    </source>
</evidence>
<keyword evidence="3" id="KW-0169">Cobalamin biosynthesis</keyword>
<dbReference type="InterPro" id="IPR006362">
    <property type="entry name" value="Cbl_synth_CobM/CibF"/>
</dbReference>
<dbReference type="EMBL" id="BAAAMY010000005">
    <property type="protein sequence ID" value="GAA1923100.1"/>
    <property type="molecule type" value="Genomic_DNA"/>
</dbReference>
<dbReference type="SUPFAM" id="SSF53790">
    <property type="entry name" value="Tetrapyrrole methylase"/>
    <property type="match status" value="1"/>
</dbReference>
<dbReference type="InterPro" id="IPR000878">
    <property type="entry name" value="4pyrrol_Mease"/>
</dbReference>
<accession>A0ABN2PIZ4</accession>